<evidence type="ECO:0000256" key="1">
    <source>
        <dbReference type="SAM" id="Coils"/>
    </source>
</evidence>
<name>A0A9Q3CW91_9BASI</name>
<organism evidence="2 3">
    <name type="scientific">Austropuccinia psidii MF-1</name>
    <dbReference type="NCBI Taxonomy" id="1389203"/>
    <lineage>
        <taxon>Eukaryota</taxon>
        <taxon>Fungi</taxon>
        <taxon>Dikarya</taxon>
        <taxon>Basidiomycota</taxon>
        <taxon>Pucciniomycotina</taxon>
        <taxon>Pucciniomycetes</taxon>
        <taxon>Pucciniales</taxon>
        <taxon>Sphaerophragmiaceae</taxon>
        <taxon>Austropuccinia</taxon>
    </lineage>
</organism>
<dbReference type="EMBL" id="AVOT02010136">
    <property type="protein sequence ID" value="MBW0489557.1"/>
    <property type="molecule type" value="Genomic_DNA"/>
</dbReference>
<proteinExistence type="predicted"/>
<protein>
    <submittedName>
        <fullName evidence="2">Uncharacterized protein</fullName>
    </submittedName>
</protein>
<keyword evidence="3" id="KW-1185">Reference proteome</keyword>
<evidence type="ECO:0000313" key="3">
    <source>
        <dbReference type="Proteomes" id="UP000765509"/>
    </source>
</evidence>
<dbReference type="Proteomes" id="UP000765509">
    <property type="component" value="Unassembled WGS sequence"/>
</dbReference>
<sequence length="220" mass="25860">MYGQNGSKLKEYLPIVTLADRVSTKPTKGYSQFQLPFGKKAVLPIDSETNTYLAIEWNKISRTEELLEEKTIQIAEKEEKRLAEAEELRDSRKKSVQHLNKKMAHRLRNPLEPGDWVLVYNMPLDSQWGLLFKKCWNGPYRVINHKLIMNLMSLKNWMALSLQENFQQVTSRGFIPEERKLNQVQSQKIKAVKKSKMKSQYWREKKLNKMNMINTGKPFS</sequence>
<accession>A0A9Q3CW91</accession>
<gene>
    <name evidence="2" type="ORF">O181_029272</name>
</gene>
<keyword evidence="1" id="KW-0175">Coiled coil</keyword>
<reference evidence="2" key="1">
    <citation type="submission" date="2021-03" db="EMBL/GenBank/DDBJ databases">
        <title>Draft genome sequence of rust myrtle Austropuccinia psidii MF-1, a brazilian biotype.</title>
        <authorList>
            <person name="Quecine M.C."/>
            <person name="Pachon D.M.R."/>
            <person name="Bonatelli M.L."/>
            <person name="Correr F.H."/>
            <person name="Franceschini L.M."/>
            <person name="Leite T.F."/>
            <person name="Margarido G.R.A."/>
            <person name="Almeida C.A."/>
            <person name="Ferrarezi J.A."/>
            <person name="Labate C.A."/>
        </authorList>
    </citation>
    <scope>NUCLEOTIDE SEQUENCE</scope>
    <source>
        <strain evidence="2">MF-1</strain>
    </source>
</reference>
<feature type="coiled-coil region" evidence="1">
    <location>
        <begin position="60"/>
        <end position="102"/>
    </location>
</feature>
<evidence type="ECO:0000313" key="2">
    <source>
        <dbReference type="EMBL" id="MBW0489557.1"/>
    </source>
</evidence>
<dbReference type="AlphaFoldDB" id="A0A9Q3CW91"/>
<dbReference type="OrthoDB" id="5597284at2759"/>
<comment type="caution">
    <text evidence="2">The sequence shown here is derived from an EMBL/GenBank/DDBJ whole genome shotgun (WGS) entry which is preliminary data.</text>
</comment>